<proteinExistence type="predicted"/>
<dbReference type="InterPro" id="IPR011705">
    <property type="entry name" value="BACK"/>
</dbReference>
<dbReference type="SMART" id="SM00225">
    <property type="entry name" value="BTB"/>
    <property type="match status" value="1"/>
</dbReference>
<dbReference type="PANTHER" id="PTHR45632:SF3">
    <property type="entry name" value="KELCH-LIKE PROTEIN 32"/>
    <property type="match status" value="1"/>
</dbReference>
<dbReference type="Gene3D" id="3.30.710.10">
    <property type="entry name" value="Potassium Channel Kv1.1, Chain A"/>
    <property type="match status" value="1"/>
</dbReference>
<dbReference type="Pfam" id="PF07707">
    <property type="entry name" value="BACK"/>
    <property type="match status" value="1"/>
</dbReference>
<dbReference type="Gene3D" id="1.25.40.420">
    <property type="match status" value="1"/>
</dbReference>
<dbReference type="SUPFAM" id="SSF54695">
    <property type="entry name" value="POZ domain"/>
    <property type="match status" value="1"/>
</dbReference>
<dbReference type="Pfam" id="PF00651">
    <property type="entry name" value="BTB"/>
    <property type="match status" value="1"/>
</dbReference>
<dbReference type="Pfam" id="PF01344">
    <property type="entry name" value="Kelch_1"/>
    <property type="match status" value="4"/>
</dbReference>
<dbReference type="InterPro" id="IPR015915">
    <property type="entry name" value="Kelch-typ_b-propeller"/>
</dbReference>
<reference evidence="4" key="1">
    <citation type="submission" date="2023-09" db="UniProtKB">
        <authorList>
            <consortium name="Ensembl"/>
        </authorList>
    </citation>
    <scope>IDENTIFICATION</scope>
</reference>
<gene>
    <name evidence="4" type="primary">KLHL10</name>
</gene>
<dbReference type="InterPro" id="IPR017096">
    <property type="entry name" value="BTB-kelch_protein"/>
</dbReference>
<dbReference type="Ensembl" id="ENSPNYT00000014826.1">
    <property type="protein sequence ID" value="ENSPNYP00000014458.1"/>
    <property type="gene ID" value="ENSPNYG00000010961.1"/>
</dbReference>
<evidence type="ECO:0000256" key="2">
    <source>
        <dbReference type="ARBA" id="ARBA00022737"/>
    </source>
</evidence>
<keyword evidence="2" id="KW-0677">Repeat</keyword>
<dbReference type="AlphaFoldDB" id="A0A3B4FY02"/>
<protein>
    <submittedName>
        <fullName evidence="4">Kelch-like protein 10</fullName>
    </submittedName>
</protein>
<sequence>MNSTCSTVFSELFLEGQLCDSVIRAGDVEFKIHRIILCNCSAYFRDLFCYKPLPSNKVYNFPTVSPKVMRLILEYAYTQSVVVTEDNVLELLVEADNFIVTGVIQACCDFLERKLCVNNCVSICNLAHLHNCPDLRGKAYLYILHHFEEVGALSLEFLQLSVQQLSDLIEKDELNVKQESTVFEAILRWINYSPVERGCDMPALLKQVRLLLMPTEYLVDTVSRNDLVSSSPACMNMVTTAIQMLNESNMERPLTQTRLPSEVLLAVGGWVSHFPSDKIELYNVRADHWVPLSWRHNASLGFYGCAYLNGCIYCIGGFDFISYSSHVRRFSLTSQTWTEVGSMHEERGFLSVATLNGCIYAMGGCQKQKKLKTAERYEPDTNQWTMIASMHKPRTEAGAATLHGKVSGIEVIFWNLETYLLFLQQNIFTLQTVTSPLSAQVGGFNGITQLRSVIAYDPRTRHWRNVAPMLHPRKNFGIAVLEDQLYVVGGFHNGGSFCNVECYDEKTNRWYIVSDKGMTQGAVSCCVLKRHPDLTMKVEAPTNKLNISARSILLICAIIL</sequence>
<dbReference type="SMART" id="SM00875">
    <property type="entry name" value="BACK"/>
    <property type="match status" value="1"/>
</dbReference>
<name>A0A3B4FY02_9CICH</name>
<organism evidence="4">
    <name type="scientific">Pundamilia nyererei</name>
    <dbReference type="NCBI Taxonomy" id="303518"/>
    <lineage>
        <taxon>Eukaryota</taxon>
        <taxon>Metazoa</taxon>
        <taxon>Chordata</taxon>
        <taxon>Craniata</taxon>
        <taxon>Vertebrata</taxon>
        <taxon>Euteleostomi</taxon>
        <taxon>Actinopterygii</taxon>
        <taxon>Neopterygii</taxon>
        <taxon>Teleostei</taxon>
        <taxon>Neoteleostei</taxon>
        <taxon>Acanthomorphata</taxon>
        <taxon>Ovalentaria</taxon>
        <taxon>Cichlomorphae</taxon>
        <taxon>Cichliformes</taxon>
        <taxon>Cichlidae</taxon>
        <taxon>African cichlids</taxon>
        <taxon>Pseudocrenilabrinae</taxon>
        <taxon>Haplochromini</taxon>
        <taxon>Pundamilia</taxon>
    </lineage>
</organism>
<dbReference type="GeneTree" id="ENSGT00940000154664"/>
<dbReference type="SMART" id="SM00612">
    <property type="entry name" value="Kelch"/>
    <property type="match status" value="5"/>
</dbReference>
<dbReference type="InterPro" id="IPR006652">
    <property type="entry name" value="Kelch_1"/>
</dbReference>
<dbReference type="InterPro" id="IPR011333">
    <property type="entry name" value="SKP1/BTB/POZ_sf"/>
</dbReference>
<dbReference type="SUPFAM" id="SSF117281">
    <property type="entry name" value="Kelch motif"/>
    <property type="match status" value="1"/>
</dbReference>
<keyword evidence="1" id="KW-0880">Kelch repeat</keyword>
<evidence type="ECO:0000256" key="1">
    <source>
        <dbReference type="ARBA" id="ARBA00022441"/>
    </source>
</evidence>
<accession>A0A3B4FY02</accession>
<dbReference type="PANTHER" id="PTHR45632">
    <property type="entry name" value="LD33804P"/>
    <property type="match status" value="1"/>
</dbReference>
<feature type="domain" description="BTB" evidence="3">
    <location>
        <begin position="19"/>
        <end position="85"/>
    </location>
</feature>
<dbReference type="FunFam" id="1.25.40.420:FF:000001">
    <property type="entry name" value="Kelch-like family member 12"/>
    <property type="match status" value="1"/>
</dbReference>
<evidence type="ECO:0000259" key="3">
    <source>
        <dbReference type="PROSITE" id="PS50097"/>
    </source>
</evidence>
<dbReference type="PIRSF" id="PIRSF037037">
    <property type="entry name" value="Kelch-like_protein_gigaxonin"/>
    <property type="match status" value="1"/>
</dbReference>
<dbReference type="PROSITE" id="PS50097">
    <property type="entry name" value="BTB"/>
    <property type="match status" value="1"/>
</dbReference>
<evidence type="ECO:0000313" key="4">
    <source>
        <dbReference type="Ensembl" id="ENSPNYP00000014458.1"/>
    </source>
</evidence>
<dbReference type="InterPro" id="IPR000210">
    <property type="entry name" value="BTB/POZ_dom"/>
</dbReference>
<dbReference type="STRING" id="303518.ENSPNYP00000014458"/>
<dbReference type="Gene3D" id="2.120.10.80">
    <property type="entry name" value="Kelch-type beta propeller"/>
    <property type="match status" value="2"/>
</dbReference>